<protein>
    <recommendedName>
        <fullName evidence="8">Probable membrane transporter protein</fullName>
    </recommendedName>
</protein>
<evidence type="ECO:0000256" key="2">
    <source>
        <dbReference type="ARBA" id="ARBA00009142"/>
    </source>
</evidence>
<feature type="transmembrane region" description="Helical" evidence="8">
    <location>
        <begin position="75"/>
        <end position="95"/>
    </location>
</feature>
<proteinExistence type="inferred from homology"/>
<evidence type="ECO:0000256" key="7">
    <source>
        <dbReference type="ARBA" id="ARBA00023136"/>
    </source>
</evidence>
<accession>A0A1X0XZQ4</accession>
<dbReference type="Proteomes" id="UP000193136">
    <property type="component" value="Unassembled WGS sequence"/>
</dbReference>
<feature type="transmembrane region" description="Helical" evidence="8">
    <location>
        <begin position="101"/>
        <end position="119"/>
    </location>
</feature>
<dbReference type="GO" id="GO:0005886">
    <property type="term" value="C:plasma membrane"/>
    <property type="evidence" value="ECO:0007669"/>
    <property type="project" value="UniProtKB-SubCell"/>
</dbReference>
<feature type="transmembrane region" description="Helical" evidence="8">
    <location>
        <begin position="139"/>
        <end position="166"/>
    </location>
</feature>
<keyword evidence="10" id="KW-1185">Reference proteome</keyword>
<dbReference type="InterPro" id="IPR002781">
    <property type="entry name" value="TM_pro_TauE-like"/>
</dbReference>
<feature type="transmembrane region" description="Helical" evidence="8">
    <location>
        <begin position="178"/>
        <end position="197"/>
    </location>
</feature>
<keyword evidence="6 8" id="KW-1133">Transmembrane helix</keyword>
<evidence type="ECO:0000313" key="9">
    <source>
        <dbReference type="EMBL" id="ORJ58318.1"/>
    </source>
</evidence>
<dbReference type="AlphaFoldDB" id="A0A1X0XZQ4"/>
<dbReference type="InterPro" id="IPR052017">
    <property type="entry name" value="TSUP"/>
</dbReference>
<feature type="transmembrane region" description="Helical" evidence="8">
    <location>
        <begin position="204"/>
        <end position="225"/>
    </location>
</feature>
<evidence type="ECO:0000256" key="8">
    <source>
        <dbReference type="RuleBase" id="RU363041"/>
    </source>
</evidence>
<dbReference type="OrthoDB" id="554695at2"/>
<reference evidence="9 10" key="1">
    <citation type="submission" date="2017-03" db="EMBL/GenBank/DDBJ databases">
        <title>Genome sequence of Geothermobacter sp. EPR-M, Deep-Sea Iron Reducer.</title>
        <authorList>
            <person name="Tully B."/>
            <person name="Savalia P."/>
            <person name="Abuyen K."/>
            <person name="Baughan C."/>
            <person name="Romero E."/>
            <person name="Ronkowski C."/>
            <person name="Torres B."/>
            <person name="Tremblay J."/>
            <person name="Trujillo A."/>
            <person name="Tyler M."/>
            <person name="Perez-Rodriguez I."/>
            <person name="Amend J."/>
        </authorList>
    </citation>
    <scope>NUCLEOTIDE SEQUENCE [LARGE SCALE GENOMIC DNA]</scope>
    <source>
        <strain evidence="9 10">EPR-M</strain>
    </source>
</reference>
<evidence type="ECO:0000256" key="6">
    <source>
        <dbReference type="ARBA" id="ARBA00022989"/>
    </source>
</evidence>
<evidence type="ECO:0000313" key="10">
    <source>
        <dbReference type="Proteomes" id="UP000193136"/>
    </source>
</evidence>
<keyword evidence="7 8" id="KW-0472">Membrane</keyword>
<dbReference type="PANTHER" id="PTHR30269">
    <property type="entry name" value="TRANSMEMBRANE PROTEIN YFCA"/>
    <property type="match status" value="1"/>
</dbReference>
<keyword evidence="5 8" id="KW-0812">Transmembrane</keyword>
<keyword evidence="4 8" id="KW-1003">Cell membrane</keyword>
<evidence type="ECO:0000256" key="4">
    <source>
        <dbReference type="ARBA" id="ARBA00022475"/>
    </source>
</evidence>
<comment type="caution">
    <text evidence="9">The sequence shown here is derived from an EMBL/GenBank/DDBJ whole genome shotgun (WGS) entry which is preliminary data.</text>
</comment>
<gene>
    <name evidence="9" type="ORF">B5V00_12750</name>
</gene>
<feature type="transmembrane region" description="Helical" evidence="8">
    <location>
        <begin position="12"/>
        <end position="41"/>
    </location>
</feature>
<dbReference type="RefSeq" id="WP_085011187.1">
    <property type="nucleotide sequence ID" value="NZ_NAAD01000016.1"/>
</dbReference>
<keyword evidence="3" id="KW-0813">Transport</keyword>
<organism evidence="9 10">
    <name type="scientific">Geothermobacter hydrogeniphilus</name>
    <dbReference type="NCBI Taxonomy" id="1969733"/>
    <lineage>
        <taxon>Bacteria</taxon>
        <taxon>Pseudomonadati</taxon>
        <taxon>Thermodesulfobacteriota</taxon>
        <taxon>Desulfuromonadia</taxon>
        <taxon>Desulfuromonadales</taxon>
        <taxon>Geothermobacteraceae</taxon>
        <taxon>Geothermobacter</taxon>
    </lineage>
</organism>
<dbReference type="Pfam" id="PF01925">
    <property type="entry name" value="TauE"/>
    <property type="match status" value="1"/>
</dbReference>
<sequence>MDPYLWQLPLLFAVGVIAGILNVLAGGGSLLTLPLLIFMGLPGAMANGTNRIAIFCQNIFAIRGFRKRGMLPLQLALLCTPPALLGSWFGANLAISLDDQLFKRILALIMIGVMVFTALDPMKRFRREDVVFGPLRKLILVISFFGVGVYGGFVQAGVGFLVITALLVHGLDLVRINAVKVFVIFTYTFIALGVFIYHDQVNWALGLALAAGNSVGGVIGPRLAVARGHDWIKKVVTVTVLVFALKLLLFP</sequence>
<feature type="transmembrane region" description="Helical" evidence="8">
    <location>
        <begin position="231"/>
        <end position="250"/>
    </location>
</feature>
<dbReference type="EMBL" id="NAAD01000016">
    <property type="protein sequence ID" value="ORJ58318.1"/>
    <property type="molecule type" value="Genomic_DNA"/>
</dbReference>
<evidence type="ECO:0000256" key="3">
    <source>
        <dbReference type="ARBA" id="ARBA00022448"/>
    </source>
</evidence>
<evidence type="ECO:0000256" key="5">
    <source>
        <dbReference type="ARBA" id="ARBA00022692"/>
    </source>
</evidence>
<evidence type="ECO:0000256" key="1">
    <source>
        <dbReference type="ARBA" id="ARBA00004651"/>
    </source>
</evidence>
<name>A0A1X0XZQ4_9BACT</name>
<comment type="similarity">
    <text evidence="2 8">Belongs to the 4-toluene sulfonate uptake permease (TSUP) (TC 2.A.102) family.</text>
</comment>
<dbReference type="PANTHER" id="PTHR30269:SF0">
    <property type="entry name" value="MEMBRANE TRANSPORTER PROTEIN YFCA-RELATED"/>
    <property type="match status" value="1"/>
</dbReference>
<comment type="subcellular location">
    <subcellularLocation>
        <location evidence="1 8">Cell membrane</location>
        <topology evidence="1 8">Multi-pass membrane protein</topology>
    </subcellularLocation>
</comment>